<accession>A0AAE1XKH9</accession>
<feature type="region of interest" description="Disordered" evidence="1">
    <location>
        <begin position="94"/>
        <end position="116"/>
    </location>
</feature>
<proteinExistence type="predicted"/>
<organism evidence="2 3">
    <name type="scientific">Sesamum alatum</name>
    <dbReference type="NCBI Taxonomy" id="300844"/>
    <lineage>
        <taxon>Eukaryota</taxon>
        <taxon>Viridiplantae</taxon>
        <taxon>Streptophyta</taxon>
        <taxon>Embryophyta</taxon>
        <taxon>Tracheophyta</taxon>
        <taxon>Spermatophyta</taxon>
        <taxon>Magnoliopsida</taxon>
        <taxon>eudicotyledons</taxon>
        <taxon>Gunneridae</taxon>
        <taxon>Pentapetalae</taxon>
        <taxon>asterids</taxon>
        <taxon>lamiids</taxon>
        <taxon>Lamiales</taxon>
        <taxon>Pedaliaceae</taxon>
        <taxon>Sesamum</taxon>
    </lineage>
</organism>
<evidence type="ECO:0000313" key="2">
    <source>
        <dbReference type="EMBL" id="KAK4413116.1"/>
    </source>
</evidence>
<dbReference type="Proteomes" id="UP001293254">
    <property type="component" value="Unassembled WGS sequence"/>
</dbReference>
<feature type="compositionally biased region" description="Pro residues" evidence="1">
    <location>
        <begin position="207"/>
        <end position="218"/>
    </location>
</feature>
<feature type="region of interest" description="Disordered" evidence="1">
    <location>
        <begin position="204"/>
        <end position="236"/>
    </location>
</feature>
<dbReference type="EMBL" id="JACGWO010000013">
    <property type="protein sequence ID" value="KAK4413116.1"/>
    <property type="molecule type" value="Genomic_DNA"/>
</dbReference>
<reference evidence="2" key="1">
    <citation type="submission" date="2020-06" db="EMBL/GenBank/DDBJ databases">
        <authorList>
            <person name="Li T."/>
            <person name="Hu X."/>
            <person name="Zhang T."/>
            <person name="Song X."/>
            <person name="Zhang H."/>
            <person name="Dai N."/>
            <person name="Sheng W."/>
            <person name="Hou X."/>
            <person name="Wei L."/>
        </authorList>
    </citation>
    <scope>NUCLEOTIDE SEQUENCE</scope>
    <source>
        <strain evidence="2">3651</strain>
        <tissue evidence="2">Leaf</tissue>
    </source>
</reference>
<name>A0AAE1XKH9_9LAMI</name>
<dbReference type="AlphaFoldDB" id="A0AAE1XKH9"/>
<protein>
    <submittedName>
        <fullName evidence="2">Uncharacterized protein</fullName>
    </submittedName>
</protein>
<comment type="caution">
    <text evidence="2">The sequence shown here is derived from an EMBL/GenBank/DDBJ whole genome shotgun (WGS) entry which is preliminary data.</text>
</comment>
<evidence type="ECO:0000256" key="1">
    <source>
        <dbReference type="SAM" id="MobiDB-lite"/>
    </source>
</evidence>
<gene>
    <name evidence="2" type="ORF">Salat_2958800</name>
</gene>
<reference evidence="2" key="2">
    <citation type="journal article" date="2024" name="Plant">
        <title>Genomic evolution and insights into agronomic trait innovations of Sesamum species.</title>
        <authorList>
            <person name="Miao H."/>
            <person name="Wang L."/>
            <person name="Qu L."/>
            <person name="Liu H."/>
            <person name="Sun Y."/>
            <person name="Le M."/>
            <person name="Wang Q."/>
            <person name="Wei S."/>
            <person name="Zheng Y."/>
            <person name="Lin W."/>
            <person name="Duan Y."/>
            <person name="Cao H."/>
            <person name="Xiong S."/>
            <person name="Wang X."/>
            <person name="Wei L."/>
            <person name="Li C."/>
            <person name="Ma Q."/>
            <person name="Ju M."/>
            <person name="Zhao R."/>
            <person name="Li G."/>
            <person name="Mu C."/>
            <person name="Tian Q."/>
            <person name="Mei H."/>
            <person name="Zhang T."/>
            <person name="Gao T."/>
            <person name="Zhang H."/>
        </authorList>
    </citation>
    <scope>NUCLEOTIDE SEQUENCE</scope>
    <source>
        <strain evidence="2">3651</strain>
    </source>
</reference>
<evidence type="ECO:0000313" key="3">
    <source>
        <dbReference type="Proteomes" id="UP001293254"/>
    </source>
</evidence>
<keyword evidence="3" id="KW-1185">Reference proteome</keyword>
<sequence>MDHWASHSVPTQLDRTPRWVARLAGPRALLGRALSWAACFVGPPTLPGRATAGPASAGPLLNWAATMDQPPSLLLLQMDRFCWHHWASSNAGPRPAQLGHAPPWAADHSRSTTHWAPPFEPGPLTTCLFRWAALSQSMSGHSLLLLGLARRWACAALGLAILLNTGRTTARLGRHLLDRPTNAQVRFAHTKYYTTNHHHTRLNYISQPPPENSQPPAPSRWARRAVTGRLPENSTV</sequence>